<feature type="domain" description="Insecticide toxin TcdB middle/C-terminal" evidence="5">
    <location>
        <begin position="942"/>
        <end position="1067"/>
    </location>
</feature>
<evidence type="ECO:0000256" key="3">
    <source>
        <dbReference type="ARBA" id="ARBA00023026"/>
    </source>
</evidence>
<evidence type="ECO:0000259" key="5">
    <source>
        <dbReference type="Pfam" id="PF12255"/>
    </source>
</evidence>
<dbReference type="InterPro" id="IPR022045">
    <property type="entry name" value="TcdB_toxin_mid/N"/>
</dbReference>
<keyword evidence="3" id="KW-0843">Virulence</keyword>
<dbReference type="RefSeq" id="WP_344059483.1">
    <property type="nucleotide sequence ID" value="NZ_BAAAOH010000001.1"/>
</dbReference>
<dbReference type="InterPro" id="IPR050708">
    <property type="entry name" value="T6SS_VgrG/RHS"/>
</dbReference>
<evidence type="ECO:0000256" key="1">
    <source>
        <dbReference type="ARBA" id="ARBA00004613"/>
    </source>
</evidence>
<evidence type="ECO:0000313" key="7">
    <source>
        <dbReference type="EMBL" id="GAA1980200.1"/>
    </source>
</evidence>
<reference evidence="8" key="1">
    <citation type="journal article" date="2019" name="Int. J. Syst. Evol. Microbiol.">
        <title>The Global Catalogue of Microorganisms (GCM) 10K type strain sequencing project: providing services to taxonomists for standard genome sequencing and annotation.</title>
        <authorList>
            <consortium name="The Broad Institute Genomics Platform"/>
            <consortium name="The Broad Institute Genome Sequencing Center for Infectious Disease"/>
            <person name="Wu L."/>
            <person name="Ma J."/>
        </authorList>
    </citation>
    <scope>NUCLEOTIDE SEQUENCE [LARGE SCALE GENOMIC DNA]</scope>
    <source>
        <strain evidence="8">JCM 14902</strain>
    </source>
</reference>
<accession>A0ABP5DH12</accession>
<dbReference type="InterPro" id="IPR028994">
    <property type="entry name" value="Integrin_alpha_N"/>
</dbReference>
<dbReference type="InterPro" id="IPR022385">
    <property type="entry name" value="Rhs_assc_core"/>
</dbReference>
<dbReference type="PRINTS" id="PR01341">
    <property type="entry name" value="SALSPVBPROT"/>
</dbReference>
<dbReference type="PANTHER" id="PTHR32305">
    <property type="match status" value="1"/>
</dbReference>
<keyword evidence="2" id="KW-0964">Secreted</keyword>
<dbReference type="InterPro" id="IPR003284">
    <property type="entry name" value="Sal_SpvB"/>
</dbReference>
<comment type="subcellular location">
    <subcellularLocation>
        <location evidence="1">Secreted</location>
    </subcellularLocation>
</comment>
<evidence type="ECO:0000259" key="6">
    <source>
        <dbReference type="Pfam" id="PF12256"/>
    </source>
</evidence>
<dbReference type="EMBL" id="BAAAOH010000001">
    <property type="protein sequence ID" value="GAA1980200.1"/>
    <property type="molecule type" value="Genomic_DNA"/>
</dbReference>
<evidence type="ECO:0000256" key="2">
    <source>
        <dbReference type="ARBA" id="ARBA00022525"/>
    </source>
</evidence>
<dbReference type="Gene3D" id="2.180.10.10">
    <property type="entry name" value="RHS repeat-associated core"/>
    <property type="match status" value="1"/>
</dbReference>
<dbReference type="Pfam" id="PF03534">
    <property type="entry name" value="SpvB"/>
    <property type="match status" value="1"/>
</dbReference>
<dbReference type="Pfam" id="PF12256">
    <property type="entry name" value="TcdB_toxin_midN"/>
    <property type="match status" value="1"/>
</dbReference>
<gene>
    <name evidence="7" type="ORF">GCM10009777_12040</name>
</gene>
<dbReference type="PANTHER" id="PTHR32305:SF15">
    <property type="entry name" value="PROTEIN RHSA-RELATED"/>
    <property type="match status" value="1"/>
</dbReference>
<dbReference type="InterPro" id="IPR022044">
    <property type="entry name" value="TcdB_toxin_mid/C"/>
</dbReference>
<dbReference type="Proteomes" id="UP001500326">
    <property type="component" value="Unassembled WGS sequence"/>
</dbReference>
<dbReference type="NCBIfam" id="TIGR03696">
    <property type="entry name" value="Rhs_assc_core"/>
    <property type="match status" value="1"/>
</dbReference>
<dbReference type="Pfam" id="PF12255">
    <property type="entry name" value="TcdB_toxin_midC"/>
    <property type="match status" value="1"/>
</dbReference>
<evidence type="ECO:0000256" key="4">
    <source>
        <dbReference type="SAM" id="MobiDB-lite"/>
    </source>
</evidence>
<dbReference type="InterPro" id="IPR006530">
    <property type="entry name" value="YD"/>
</dbReference>
<evidence type="ECO:0000313" key="8">
    <source>
        <dbReference type="Proteomes" id="UP001500326"/>
    </source>
</evidence>
<feature type="domain" description="Insecticide toxin TcdB middle/N-terminal" evidence="6">
    <location>
        <begin position="718"/>
        <end position="847"/>
    </location>
</feature>
<sequence length="2576" mass="283356">MTAVPGRGEPAREANSGGVEFGPTALSLPKGGGAIRGIGEKFSTNPVTGTGSLSVPIYTSPGRSGFGPQLSLSYDSGAGNGPFGWGWNLSTPAVTRKTDKGLPAYRDGDESDVFLLSGAEDLVPVPHGDGDDGQREIDGVTYLVRRYRPRIEGPFARIERWSAPSSGETHWRSISRDNVTTLYGRTPESRISDPADIRHVFSWLVCESYDDKGNAVAYDYAAEDSQGVDLSQANERNRSRTANRYLKRIRYGNRVSRLIEPDLDRATWMFEVVFDYDEGHCEQVDFDPAVPEAEQHRRVRASSAPAESWTARPDPFSSHRAGFEVRTYRRCRQVLMFHRFDELGDEPRLVRATAFEYADLDYSQSPTIEDELLHQGSTRSASLIRTATQSGFIRDETVSVVRRGAAAYVTYLTKSLPPLELEYSRAAIQEHIRELDADSLENLPGGVDDATYHWADLDGEGLAGILTEQADTWLYKANLGAGRFARAEAVAAKPSTATLQGGRQQLLDLAGDGQLDLVTFAGPTPGFFERTPDANWEPFRAFASLPNLSWDDPNLRFVDLNGDGYADVLITEHDALTWHPSLAEDGFGPAEHARRSSDEEQGPRLVFADGSESIYLADMAGDGLTDLVRIRNGEVCYWPNQGYGRFGPKVTMDDAPWFDKPDRFDQKCIRLNDIDGSGANDVIYLGRDGVDLYFNQSGNRWSRPRRLGEFPSVDFLASVRTVDLLGTGTACLVWSSPLPGDTRRPLRYIDLMGSVKPHLLIKAVNNLGAETHIHYAPSTTFYLADKLAGTPWVTRIPFPVHVVDRVDTFDRVSGNRFATRYSYHHGYFDGVEREFRGFARVDQTDTEEFAALGDRHLLGTNLDESSHVPPVLTRTWFHTGAYLGRDRLANFFAGLLDDADTGEYYREPDDFGMPVPDARARRLLLGESVMPLGLTAGEERDACRALKGSMLRQEVYALDGTDIQQHPYVVTDKNFTVRCLQRQAGNSRAVFFTHPREALTTQYERNPGDPRIAHSLTLDVDDFGNVLRSAAVSYGRQETDPGLEIADQIEQARLHVFCTENEFTNQIDEDDAYRTPLAAETRSYELAGLTPEGDGARLGWDAVFAALDAADEIPYEQPAGPGQKRLIEHVRTQYRPDDLGAAAGDPSALLPVRVAEALAVSGETYKLAFTPGLVLDLFGDRVSPAMLADEGGYVDVDGDGRWWVPAGRTFLSPEPADTPGQELATAQEHFFLPRRYQDPFGNVATATADDYDLLGVETRDPLGNTVTAVNDYRTLQPRLVSDPNGNRSEVAFDALGMVVGTAAMGKPDEGIGDTLEGFESELTEAEMLAHLADPLGAPHSILRGATTRLVYDLSAYQRTQSAAQPSPSVVYSLARETHAADLLEGENTRIQHAFAYSDGFGRDIQQKIQAEPGPLVEGDAPVDPRWVGSGWTVFSNKGRPVRQFEPFFTGTHGFEFDTRQGVSPILCYDPLGRVVATVHPDHTWQKVVFDPWRQESWDAGDTARIGNPGADLDVGGHFSRLPADSYLPTWYQQRSGGALGAQELAAAIRTSVPADTPTVVHLDGLGRACLTIAHNRVERTGTPIEESFLRTRVAFDIEGNQRDIVDALDRTVMHYDYDMLGNQVHAASGEAGERRILGDAGGKPIRTWDGRGHAFRTEYDALRRPRHTFVAGSDAMQSDPRVLGHEVMFASIEYGEGQDDDVALNLRTRTSKVFDGAGVVTSEAYDFKGNLQRGNRRLARDYKGVPDWSGVVALEDESHTTSTAYDALNRPVTATSADGSVMRAAYNEAGLLERIDVNLRGEVRDDGPVWTPFVTGIEYDAKGQRRSIAHGSGAGSDRRGVTTTYSYDPLTFRLVRLLTSRDATAFPDEDVVQDLRYTYDPIGNITHIQDDAQQAVFFRNQRVEPSADYTYDALSQLVEATGREHIGQLSNPETSWSDEFRVGRPHPNDEGAMRRYAEQYAYDDAGNIRELAHRAADGDWTRLYSYAEPSLIDGATFSNRLSSTRVGSGPREIHTYDAHGNMTRMSHLSVMQWTFLDQLGATSRQVVSAGTPETTWYVYDGLGQRVRKITERQAATDVVPTRKTERVYLGGFELYREYGDFDAVPTLERQTLHISDGSQRVAMVETLASGDDGSPAQLIRYQLGNHLGSASLELDDQARIISYEEYYPYGSTSYQGVDAGIRAAAKRYRYTGMERDEETGLSYHGARYYAPWLARWTACDPLGAQTPTRSTYSAFANSPTLFIDPDGKQPQSDFIDAMHRRVDEIQADLDNGVSDETARAYGAELRADEKIATVYGLASMTADDWANTLMQIKLSDLDPRKMMEDWATSTAESLAPLLSDNPQERELAKGGLGIDFGFWSIGALIDVGPLVSAVRGPRGIISGSVAKPSAGPSISGVRTALHNEPIATRAVDGIEGVPVIMAQGPDREAAAQLRHFAEGQGFSVTVDPRNREWVAIATGARETPDVAFLRSGETVPAALRNGTHLHGASFLSRRPVTFAEARTGHTGMFGGAAILGPDGSVQITLQSGVLNQSYVINQCRMAGLPVGIPTTTAPDLEGEMLRSIFEGMGFDATIRR</sequence>
<protein>
    <recommendedName>
        <fullName evidence="9">Toxin</fullName>
    </recommendedName>
</protein>
<feature type="region of interest" description="Disordered" evidence="4">
    <location>
        <begin position="1"/>
        <end position="25"/>
    </location>
</feature>
<comment type="caution">
    <text evidence="7">The sequence shown here is derived from an EMBL/GenBank/DDBJ whole genome shotgun (WGS) entry which is preliminary data.</text>
</comment>
<proteinExistence type="predicted"/>
<dbReference type="NCBIfam" id="TIGR01643">
    <property type="entry name" value="YD_repeat_2x"/>
    <property type="match status" value="1"/>
</dbReference>
<organism evidence="7 8">
    <name type="scientific">Microbacterium pumilum</name>
    <dbReference type="NCBI Taxonomy" id="344165"/>
    <lineage>
        <taxon>Bacteria</taxon>
        <taxon>Bacillati</taxon>
        <taxon>Actinomycetota</taxon>
        <taxon>Actinomycetes</taxon>
        <taxon>Micrococcales</taxon>
        <taxon>Microbacteriaceae</taxon>
        <taxon>Microbacterium</taxon>
    </lineage>
</organism>
<evidence type="ECO:0008006" key="9">
    <source>
        <dbReference type="Google" id="ProtNLM"/>
    </source>
</evidence>
<keyword evidence="8" id="KW-1185">Reference proteome</keyword>
<dbReference type="SUPFAM" id="SSF69318">
    <property type="entry name" value="Integrin alpha N-terminal domain"/>
    <property type="match status" value="1"/>
</dbReference>
<name>A0ABP5DH12_9MICO</name>